<protein>
    <submittedName>
        <fullName evidence="8">Polycystic kidney disease protein 1-like 3</fullName>
    </submittedName>
</protein>
<feature type="domain" description="Polycystin" evidence="7">
    <location>
        <begin position="4"/>
        <end position="64"/>
    </location>
</feature>
<reference evidence="8" key="2">
    <citation type="submission" date="2014-07" db="EMBL/GenBank/DDBJ databases">
        <authorList>
            <person name="Hull J."/>
        </authorList>
    </citation>
    <scope>NUCLEOTIDE SEQUENCE</scope>
</reference>
<evidence type="ECO:0000313" key="8">
    <source>
        <dbReference type="EMBL" id="JAG02943.1"/>
    </source>
</evidence>
<evidence type="ECO:0000256" key="5">
    <source>
        <dbReference type="ARBA" id="ARBA00023136"/>
    </source>
</evidence>
<keyword evidence="4 6" id="KW-1133">Transmembrane helix</keyword>
<name>A0A0A9W8X6_LYGHE</name>
<evidence type="ECO:0000256" key="6">
    <source>
        <dbReference type="SAM" id="Phobius"/>
    </source>
</evidence>
<dbReference type="GO" id="GO:0016020">
    <property type="term" value="C:membrane"/>
    <property type="evidence" value="ECO:0007669"/>
    <property type="project" value="UniProtKB-SubCell"/>
</dbReference>
<feature type="transmembrane region" description="Helical" evidence="6">
    <location>
        <begin position="76"/>
        <end position="98"/>
    </location>
</feature>
<keyword evidence="5 6" id="KW-0472">Membrane</keyword>
<evidence type="ECO:0000256" key="3">
    <source>
        <dbReference type="ARBA" id="ARBA00022692"/>
    </source>
</evidence>
<feature type="transmembrane region" description="Helical" evidence="6">
    <location>
        <begin position="110"/>
        <end position="131"/>
    </location>
</feature>
<dbReference type="InterPro" id="IPR046791">
    <property type="entry name" value="Polycystin_dom"/>
</dbReference>
<dbReference type="Pfam" id="PF20519">
    <property type="entry name" value="Polycystin_dom"/>
    <property type="match status" value="1"/>
</dbReference>
<comment type="similarity">
    <text evidence="2">Belongs to the polycystin family.</text>
</comment>
<keyword evidence="3 6" id="KW-0812">Transmembrane</keyword>
<dbReference type="AlphaFoldDB" id="A0A0A9W8X6"/>
<evidence type="ECO:0000256" key="2">
    <source>
        <dbReference type="ARBA" id="ARBA00007200"/>
    </source>
</evidence>
<dbReference type="EMBL" id="GBHO01040661">
    <property type="protein sequence ID" value="JAG02943.1"/>
    <property type="molecule type" value="Transcribed_RNA"/>
</dbReference>
<reference evidence="8" key="1">
    <citation type="journal article" date="2014" name="PLoS ONE">
        <title>Transcriptome-Based Identification of ABC Transporters in the Western Tarnished Plant Bug Lygus hesperus.</title>
        <authorList>
            <person name="Hull J.J."/>
            <person name="Chaney K."/>
            <person name="Geib S.M."/>
            <person name="Fabrick J.A."/>
            <person name="Brent C.S."/>
            <person name="Walsh D."/>
            <person name="Lavine L.C."/>
        </authorList>
    </citation>
    <scope>NUCLEOTIDE SEQUENCE</scope>
</reference>
<gene>
    <name evidence="8" type="primary">Pkd1l3_6</name>
    <name evidence="8" type="ORF">CM83_1589</name>
</gene>
<feature type="transmembrane region" description="Helical" evidence="6">
    <location>
        <begin position="164"/>
        <end position="184"/>
    </location>
</feature>
<sequence length="307" mass="35491">NLGNSWRTITRLELENWTDNRTRAVFFEANLYNNNLKLFTELRFVIEGLSNGFYTSRLMLRAASFFFVTNVDAKKIIILTVFMALVLLVHCVFVVSQISKDSCVTYFSDLRGYFDILMLGLGFSVVTHFFLRALKFSLFMDELEGASHDSYTSLFTPLKINEETHVIIGIFSLVTAMALTVLTYQAMWPKQFYSVVSAMYGLLLALVVANVTMSYLIHYTSYSVDREPLQILFLHSILRDHIFTVRGDEANTRLFYVVTFPLLIVLIKFNAACVIFLHLWSSEQTYKRATRKKKSEKENQRIEVQFA</sequence>
<evidence type="ECO:0000259" key="7">
    <source>
        <dbReference type="Pfam" id="PF20519"/>
    </source>
</evidence>
<evidence type="ECO:0000256" key="1">
    <source>
        <dbReference type="ARBA" id="ARBA00004141"/>
    </source>
</evidence>
<evidence type="ECO:0000256" key="4">
    <source>
        <dbReference type="ARBA" id="ARBA00022989"/>
    </source>
</evidence>
<feature type="transmembrane region" description="Helical" evidence="6">
    <location>
        <begin position="196"/>
        <end position="217"/>
    </location>
</feature>
<accession>A0A0A9W8X6</accession>
<proteinExistence type="inferred from homology"/>
<feature type="non-terminal residue" evidence="8">
    <location>
        <position position="1"/>
    </location>
</feature>
<feature type="transmembrane region" description="Helical" evidence="6">
    <location>
        <begin position="254"/>
        <end position="280"/>
    </location>
</feature>
<organism evidence="8">
    <name type="scientific">Lygus hesperus</name>
    <name type="common">Western plant bug</name>
    <dbReference type="NCBI Taxonomy" id="30085"/>
    <lineage>
        <taxon>Eukaryota</taxon>
        <taxon>Metazoa</taxon>
        <taxon>Ecdysozoa</taxon>
        <taxon>Arthropoda</taxon>
        <taxon>Hexapoda</taxon>
        <taxon>Insecta</taxon>
        <taxon>Pterygota</taxon>
        <taxon>Neoptera</taxon>
        <taxon>Paraneoptera</taxon>
        <taxon>Hemiptera</taxon>
        <taxon>Heteroptera</taxon>
        <taxon>Panheteroptera</taxon>
        <taxon>Cimicomorpha</taxon>
        <taxon>Miridae</taxon>
        <taxon>Mirini</taxon>
        <taxon>Lygus</taxon>
    </lineage>
</organism>
<comment type="subcellular location">
    <subcellularLocation>
        <location evidence="1">Membrane</location>
        <topology evidence="1">Multi-pass membrane protein</topology>
    </subcellularLocation>
</comment>